<sequence length="392" mass="43842">MAEATPLIDELSALSKRPGFATDAKAQARAVHLSKQIALKLQHPVEAAIELSFYPTFTAAARVAVDLKLFNLIAESSGPISAVDLAKASSGAENLIVRLLRPLAALGFVQEVGENKWTATPITHVMSAPAAAAAHIHFWDQGNRSMSQIQTFFKQNGYRQPEDPRKGILQHAFGTDKEAFEYWHKSPEILDNFNTFMVGNRRGKPSWVEWWPGVKQIIEETKLDDGGVMLVDVAGNRGHDTEAFKKKFPDVKGRLVVEDLPPVINDIIELDPAIEKVNYDFFTPQPIKDARMYFFHFIMHDWSDPVCIKILSNTISAMKKGHSKIVLNEFILPNERCPLFQAGFDLQMMTMHAGQERTESQWRALLAQVGLKVNGFWVPEHGGEGIIEAEIM</sequence>
<proteinExistence type="predicted"/>
<dbReference type="OrthoDB" id="3340390at2759"/>
<keyword evidence="8" id="KW-1185">Reference proteome</keyword>
<feature type="domain" description="O-methyltransferase C-terminal" evidence="5">
    <location>
        <begin position="168"/>
        <end position="370"/>
    </location>
</feature>
<feature type="domain" description="O-methyltransferase dimerisation" evidence="6">
    <location>
        <begin position="52"/>
        <end position="123"/>
    </location>
</feature>
<dbReference type="EMBL" id="ML994630">
    <property type="protein sequence ID" value="KAF2186417.1"/>
    <property type="molecule type" value="Genomic_DNA"/>
</dbReference>
<keyword evidence="2 7" id="KW-0808">Transferase</keyword>
<evidence type="ECO:0000256" key="3">
    <source>
        <dbReference type="ARBA" id="ARBA00022691"/>
    </source>
</evidence>
<evidence type="ECO:0000259" key="5">
    <source>
        <dbReference type="Pfam" id="PF00891"/>
    </source>
</evidence>
<dbReference type="InterPro" id="IPR036388">
    <property type="entry name" value="WH-like_DNA-bd_sf"/>
</dbReference>
<dbReference type="PROSITE" id="PS51683">
    <property type="entry name" value="SAM_OMT_II"/>
    <property type="match status" value="1"/>
</dbReference>
<dbReference type="Gene3D" id="1.10.10.10">
    <property type="entry name" value="Winged helix-like DNA-binding domain superfamily/Winged helix DNA-binding domain"/>
    <property type="match status" value="1"/>
</dbReference>
<dbReference type="InterPro" id="IPR029063">
    <property type="entry name" value="SAM-dependent_MTases_sf"/>
</dbReference>
<feature type="active site" description="Proton acceptor" evidence="4">
    <location>
        <position position="300"/>
    </location>
</feature>
<dbReference type="InterPro" id="IPR036390">
    <property type="entry name" value="WH_DNA-bd_sf"/>
</dbReference>
<evidence type="ECO:0000259" key="6">
    <source>
        <dbReference type="Pfam" id="PF08100"/>
    </source>
</evidence>
<dbReference type="PANTHER" id="PTHR43712">
    <property type="entry name" value="PUTATIVE (AFU_ORTHOLOGUE AFUA_4G14580)-RELATED"/>
    <property type="match status" value="1"/>
</dbReference>
<evidence type="ECO:0000256" key="4">
    <source>
        <dbReference type="PIRSR" id="PIRSR005739-1"/>
    </source>
</evidence>
<dbReference type="GO" id="GO:0008171">
    <property type="term" value="F:O-methyltransferase activity"/>
    <property type="evidence" value="ECO:0007669"/>
    <property type="project" value="InterPro"/>
</dbReference>
<dbReference type="PANTHER" id="PTHR43712:SF1">
    <property type="entry name" value="HYPOTHETICAL O-METHYLTRANSFERASE (EUROFUNG)-RELATED"/>
    <property type="match status" value="1"/>
</dbReference>
<dbReference type="Gene3D" id="3.40.50.150">
    <property type="entry name" value="Vaccinia Virus protein VP39"/>
    <property type="match status" value="1"/>
</dbReference>
<reference evidence="7" key="1">
    <citation type="journal article" date="2020" name="Stud. Mycol.">
        <title>101 Dothideomycetes genomes: a test case for predicting lifestyles and emergence of pathogens.</title>
        <authorList>
            <person name="Haridas S."/>
            <person name="Albert R."/>
            <person name="Binder M."/>
            <person name="Bloem J."/>
            <person name="Labutti K."/>
            <person name="Salamov A."/>
            <person name="Andreopoulos B."/>
            <person name="Baker S."/>
            <person name="Barry K."/>
            <person name="Bills G."/>
            <person name="Bluhm B."/>
            <person name="Cannon C."/>
            <person name="Castanera R."/>
            <person name="Culley D."/>
            <person name="Daum C."/>
            <person name="Ezra D."/>
            <person name="Gonzalez J."/>
            <person name="Henrissat B."/>
            <person name="Kuo A."/>
            <person name="Liang C."/>
            <person name="Lipzen A."/>
            <person name="Lutzoni F."/>
            <person name="Magnuson J."/>
            <person name="Mondo S."/>
            <person name="Nolan M."/>
            <person name="Ohm R."/>
            <person name="Pangilinan J."/>
            <person name="Park H.-J."/>
            <person name="Ramirez L."/>
            <person name="Alfaro M."/>
            <person name="Sun H."/>
            <person name="Tritt A."/>
            <person name="Yoshinaga Y."/>
            <person name="Zwiers L.-H."/>
            <person name="Turgeon B."/>
            <person name="Goodwin S."/>
            <person name="Spatafora J."/>
            <person name="Crous P."/>
            <person name="Grigoriev I."/>
        </authorList>
    </citation>
    <scope>NUCLEOTIDE SEQUENCE</scope>
    <source>
        <strain evidence="7">CBS 207.26</strain>
    </source>
</reference>
<dbReference type="Pfam" id="PF00891">
    <property type="entry name" value="Methyltransf_2"/>
    <property type="match status" value="1"/>
</dbReference>
<dbReference type="SUPFAM" id="SSF53335">
    <property type="entry name" value="S-adenosyl-L-methionine-dependent methyltransferases"/>
    <property type="match status" value="1"/>
</dbReference>
<evidence type="ECO:0000256" key="1">
    <source>
        <dbReference type="ARBA" id="ARBA00022603"/>
    </source>
</evidence>
<name>A0A6A6E386_9PEZI</name>
<keyword evidence="3" id="KW-0949">S-adenosyl-L-methionine</keyword>
<gene>
    <name evidence="7" type="ORF">K469DRAFT_749970</name>
</gene>
<dbReference type="Proteomes" id="UP000800200">
    <property type="component" value="Unassembled WGS sequence"/>
</dbReference>
<evidence type="ECO:0000313" key="7">
    <source>
        <dbReference type="EMBL" id="KAF2186417.1"/>
    </source>
</evidence>
<dbReference type="GO" id="GO:0046983">
    <property type="term" value="F:protein dimerization activity"/>
    <property type="evidence" value="ECO:0007669"/>
    <property type="project" value="InterPro"/>
</dbReference>
<dbReference type="AlphaFoldDB" id="A0A6A6E386"/>
<organism evidence="7 8">
    <name type="scientific">Zopfia rhizophila CBS 207.26</name>
    <dbReference type="NCBI Taxonomy" id="1314779"/>
    <lineage>
        <taxon>Eukaryota</taxon>
        <taxon>Fungi</taxon>
        <taxon>Dikarya</taxon>
        <taxon>Ascomycota</taxon>
        <taxon>Pezizomycotina</taxon>
        <taxon>Dothideomycetes</taxon>
        <taxon>Dothideomycetes incertae sedis</taxon>
        <taxon>Zopfiaceae</taxon>
        <taxon>Zopfia</taxon>
    </lineage>
</organism>
<dbReference type="InterPro" id="IPR001077">
    <property type="entry name" value="COMT_C"/>
</dbReference>
<dbReference type="Pfam" id="PF08100">
    <property type="entry name" value="Dimerisation"/>
    <property type="match status" value="1"/>
</dbReference>
<evidence type="ECO:0000313" key="8">
    <source>
        <dbReference type="Proteomes" id="UP000800200"/>
    </source>
</evidence>
<dbReference type="GO" id="GO:0032259">
    <property type="term" value="P:methylation"/>
    <property type="evidence" value="ECO:0007669"/>
    <property type="project" value="UniProtKB-KW"/>
</dbReference>
<dbReference type="InterPro" id="IPR016461">
    <property type="entry name" value="COMT-like"/>
</dbReference>
<evidence type="ECO:0000256" key="2">
    <source>
        <dbReference type="ARBA" id="ARBA00022679"/>
    </source>
</evidence>
<dbReference type="PIRSF" id="PIRSF005739">
    <property type="entry name" value="O-mtase"/>
    <property type="match status" value="1"/>
</dbReference>
<protein>
    <submittedName>
        <fullName evidence="7">Putative O-methyltransferase</fullName>
    </submittedName>
</protein>
<dbReference type="SUPFAM" id="SSF46785">
    <property type="entry name" value="Winged helix' DNA-binding domain"/>
    <property type="match status" value="1"/>
</dbReference>
<dbReference type="InterPro" id="IPR012967">
    <property type="entry name" value="COMT_dimerisation"/>
</dbReference>
<keyword evidence="1 7" id="KW-0489">Methyltransferase</keyword>
<accession>A0A6A6E386</accession>